<dbReference type="Proteomes" id="UP000887576">
    <property type="component" value="Unplaced"/>
</dbReference>
<protein>
    <submittedName>
        <fullName evidence="2">Imidazolonepropionase</fullName>
    </submittedName>
</protein>
<proteinExistence type="predicted"/>
<sequence length="95" mass="10533">MSCLLLYNLRQIVQIVDDATMFIAGPDMALGKIKKIVDEMLKSGTTTMEAKSGYGLNYETELKMLEVIDDLSKEHPMEISSTFCGAHSIPEDSTE</sequence>
<accession>A0AC34PW78</accession>
<name>A0AC34PW78_9BILA</name>
<dbReference type="WBParaSite" id="JU765_v2.g10479.t1">
    <property type="protein sequence ID" value="JU765_v2.g10479.t1"/>
    <property type="gene ID" value="JU765_v2.g10479"/>
</dbReference>
<evidence type="ECO:0000313" key="1">
    <source>
        <dbReference type="Proteomes" id="UP000887576"/>
    </source>
</evidence>
<reference evidence="2" key="1">
    <citation type="submission" date="2022-11" db="UniProtKB">
        <authorList>
            <consortium name="WormBaseParasite"/>
        </authorList>
    </citation>
    <scope>IDENTIFICATION</scope>
</reference>
<evidence type="ECO:0000313" key="2">
    <source>
        <dbReference type="WBParaSite" id="JU765_v2.g10479.t1"/>
    </source>
</evidence>
<organism evidence="1 2">
    <name type="scientific">Panagrolaimus sp. JU765</name>
    <dbReference type="NCBI Taxonomy" id="591449"/>
    <lineage>
        <taxon>Eukaryota</taxon>
        <taxon>Metazoa</taxon>
        <taxon>Ecdysozoa</taxon>
        <taxon>Nematoda</taxon>
        <taxon>Chromadorea</taxon>
        <taxon>Rhabditida</taxon>
        <taxon>Tylenchina</taxon>
        <taxon>Panagrolaimomorpha</taxon>
        <taxon>Panagrolaimoidea</taxon>
        <taxon>Panagrolaimidae</taxon>
        <taxon>Panagrolaimus</taxon>
    </lineage>
</organism>